<protein>
    <submittedName>
        <fullName evidence="5">Oxygenase</fullName>
    </submittedName>
</protein>
<dbReference type="Pfam" id="PF03098">
    <property type="entry name" value="An_peroxidase"/>
    <property type="match status" value="1"/>
</dbReference>
<sequence length="244" mass="27917">MAYEAFIHRQLGPIAAKMSLLDKIMFLVVHMLDKVWHRLPVMLGLAYLGFRRHLHYRYNLIQVGNTQGKNYDLEEYSHRTPDGTCNHHKDDQVGSYGTLIGRNMPPSTTPYGISEDGLLEHNEKGIPISGDIRNFWAGFTLLHALFVREHNAICDMLKKHYPELDDEKLYQHARLVTLAVIAKVHTIDWTVELFKRDALLAGMRLNWYGFLGKSVKDLIGHKFGHITSGLVGLKRPKDHGSLTH</sequence>
<gene>
    <name evidence="5" type="ORF">LIER_43443</name>
</gene>
<evidence type="ECO:0000313" key="6">
    <source>
        <dbReference type="Proteomes" id="UP001454036"/>
    </source>
</evidence>
<dbReference type="EMBL" id="BAABME010035233">
    <property type="protein sequence ID" value="GAA0158364.1"/>
    <property type="molecule type" value="Genomic_DNA"/>
</dbReference>
<dbReference type="GO" id="GO:0006631">
    <property type="term" value="P:fatty acid metabolic process"/>
    <property type="evidence" value="ECO:0007669"/>
    <property type="project" value="UniProtKB-ARBA"/>
</dbReference>
<comment type="caution">
    <text evidence="5">The sequence shown here is derived from an EMBL/GenBank/DDBJ whole genome shotgun (WGS) entry which is preliminary data.</text>
</comment>
<dbReference type="InterPro" id="IPR050783">
    <property type="entry name" value="Oxylipin_biosynth_metab"/>
</dbReference>
<evidence type="ECO:0000256" key="3">
    <source>
        <dbReference type="ARBA" id="ARBA00023002"/>
    </source>
</evidence>
<keyword evidence="3" id="KW-0560">Oxidoreductase</keyword>
<reference evidence="5 6" key="1">
    <citation type="submission" date="2024-01" db="EMBL/GenBank/DDBJ databases">
        <title>The complete chloroplast genome sequence of Lithospermum erythrorhizon: insights into the phylogenetic relationship among Boraginaceae species and the maternal lineages of purple gromwells.</title>
        <authorList>
            <person name="Okada T."/>
            <person name="Watanabe K."/>
        </authorList>
    </citation>
    <scope>NUCLEOTIDE SEQUENCE [LARGE SCALE GENOMIC DNA]</scope>
</reference>
<dbReference type="GO" id="GO:0046872">
    <property type="term" value="F:metal ion binding"/>
    <property type="evidence" value="ECO:0007669"/>
    <property type="project" value="UniProtKB-KW"/>
</dbReference>
<evidence type="ECO:0000256" key="2">
    <source>
        <dbReference type="ARBA" id="ARBA00022964"/>
    </source>
</evidence>
<name>A0AAV3Q3R7_LITER</name>
<keyword evidence="1" id="KW-0479">Metal-binding</keyword>
<evidence type="ECO:0000256" key="4">
    <source>
        <dbReference type="ARBA" id="ARBA00023004"/>
    </source>
</evidence>
<evidence type="ECO:0000256" key="1">
    <source>
        <dbReference type="ARBA" id="ARBA00022723"/>
    </source>
</evidence>
<dbReference type="Gene3D" id="1.10.640.10">
    <property type="entry name" value="Haem peroxidase domain superfamily, animal type"/>
    <property type="match status" value="2"/>
</dbReference>
<keyword evidence="6" id="KW-1185">Reference proteome</keyword>
<dbReference type="PANTHER" id="PTHR11903:SF25">
    <property type="entry name" value="ALPHA-DIOXYGENASE 2"/>
    <property type="match status" value="1"/>
</dbReference>
<dbReference type="GO" id="GO:0004601">
    <property type="term" value="F:peroxidase activity"/>
    <property type="evidence" value="ECO:0007669"/>
    <property type="project" value="InterPro"/>
</dbReference>
<dbReference type="SUPFAM" id="SSF48113">
    <property type="entry name" value="Heme-dependent peroxidases"/>
    <property type="match status" value="1"/>
</dbReference>
<accession>A0AAV3Q3R7</accession>
<dbReference type="AlphaFoldDB" id="A0AAV3Q3R7"/>
<dbReference type="GO" id="GO:0006979">
    <property type="term" value="P:response to oxidative stress"/>
    <property type="evidence" value="ECO:0007669"/>
    <property type="project" value="InterPro"/>
</dbReference>
<dbReference type="InterPro" id="IPR010255">
    <property type="entry name" value="Haem_peroxidase_sf"/>
</dbReference>
<dbReference type="InterPro" id="IPR019791">
    <property type="entry name" value="Haem_peroxidase_animal"/>
</dbReference>
<keyword evidence="2" id="KW-0223">Dioxygenase</keyword>
<evidence type="ECO:0000313" key="5">
    <source>
        <dbReference type="EMBL" id="GAA0158364.1"/>
    </source>
</evidence>
<dbReference type="GO" id="GO:0016702">
    <property type="term" value="F:oxidoreductase activity, acting on single donors with incorporation of molecular oxygen, incorporation of two atoms of oxygen"/>
    <property type="evidence" value="ECO:0007669"/>
    <property type="project" value="TreeGrafter"/>
</dbReference>
<dbReference type="GO" id="GO:0020037">
    <property type="term" value="F:heme binding"/>
    <property type="evidence" value="ECO:0007669"/>
    <property type="project" value="InterPro"/>
</dbReference>
<dbReference type="PROSITE" id="PS50292">
    <property type="entry name" value="PEROXIDASE_3"/>
    <property type="match status" value="1"/>
</dbReference>
<proteinExistence type="predicted"/>
<organism evidence="5 6">
    <name type="scientific">Lithospermum erythrorhizon</name>
    <name type="common">Purple gromwell</name>
    <name type="synonym">Lithospermum officinale var. erythrorhizon</name>
    <dbReference type="NCBI Taxonomy" id="34254"/>
    <lineage>
        <taxon>Eukaryota</taxon>
        <taxon>Viridiplantae</taxon>
        <taxon>Streptophyta</taxon>
        <taxon>Embryophyta</taxon>
        <taxon>Tracheophyta</taxon>
        <taxon>Spermatophyta</taxon>
        <taxon>Magnoliopsida</taxon>
        <taxon>eudicotyledons</taxon>
        <taxon>Gunneridae</taxon>
        <taxon>Pentapetalae</taxon>
        <taxon>asterids</taxon>
        <taxon>lamiids</taxon>
        <taxon>Boraginales</taxon>
        <taxon>Boraginaceae</taxon>
        <taxon>Boraginoideae</taxon>
        <taxon>Lithospermeae</taxon>
        <taxon>Lithospermum</taxon>
    </lineage>
</organism>
<dbReference type="PANTHER" id="PTHR11903">
    <property type="entry name" value="PROSTAGLANDIN G/H SYNTHASE"/>
    <property type="match status" value="1"/>
</dbReference>
<dbReference type="Proteomes" id="UP001454036">
    <property type="component" value="Unassembled WGS sequence"/>
</dbReference>
<dbReference type="InterPro" id="IPR037120">
    <property type="entry name" value="Haem_peroxidase_sf_animal"/>
</dbReference>
<keyword evidence="4" id="KW-0408">Iron</keyword>